<reference evidence="2 3" key="1">
    <citation type="submission" date="2014-04" db="EMBL/GenBank/DDBJ databases">
        <authorList>
            <consortium name="DOE Joint Genome Institute"/>
            <person name="Kuo A."/>
            <person name="Kohler A."/>
            <person name="Costa M.D."/>
            <person name="Nagy L.G."/>
            <person name="Floudas D."/>
            <person name="Copeland A."/>
            <person name="Barry K.W."/>
            <person name="Cichocki N."/>
            <person name="Veneault-Fourrey C."/>
            <person name="LaButti K."/>
            <person name="Lindquist E.A."/>
            <person name="Lipzen A."/>
            <person name="Lundell T."/>
            <person name="Morin E."/>
            <person name="Murat C."/>
            <person name="Sun H."/>
            <person name="Tunlid A."/>
            <person name="Henrissat B."/>
            <person name="Grigoriev I.V."/>
            <person name="Hibbett D.S."/>
            <person name="Martin F."/>
            <person name="Nordberg H.P."/>
            <person name="Cantor M.N."/>
            <person name="Hua S.X."/>
        </authorList>
    </citation>
    <scope>NUCLEOTIDE SEQUENCE [LARGE SCALE GENOMIC DNA]</scope>
    <source>
        <strain evidence="2 3">Marx 270</strain>
    </source>
</reference>
<protein>
    <submittedName>
        <fullName evidence="2">Uncharacterized protein</fullName>
    </submittedName>
</protein>
<reference evidence="3" key="2">
    <citation type="submission" date="2015-01" db="EMBL/GenBank/DDBJ databases">
        <title>Evolutionary Origins and Diversification of the Mycorrhizal Mutualists.</title>
        <authorList>
            <consortium name="DOE Joint Genome Institute"/>
            <consortium name="Mycorrhizal Genomics Consortium"/>
            <person name="Kohler A."/>
            <person name="Kuo A."/>
            <person name="Nagy L.G."/>
            <person name="Floudas D."/>
            <person name="Copeland A."/>
            <person name="Barry K.W."/>
            <person name="Cichocki N."/>
            <person name="Veneault-Fourrey C."/>
            <person name="LaButti K."/>
            <person name="Lindquist E.A."/>
            <person name="Lipzen A."/>
            <person name="Lundell T."/>
            <person name="Morin E."/>
            <person name="Murat C."/>
            <person name="Riley R."/>
            <person name="Ohm R."/>
            <person name="Sun H."/>
            <person name="Tunlid A."/>
            <person name="Henrissat B."/>
            <person name="Grigoriev I.V."/>
            <person name="Hibbett D.S."/>
            <person name="Martin F."/>
        </authorList>
    </citation>
    <scope>NUCLEOTIDE SEQUENCE [LARGE SCALE GENOMIC DNA]</scope>
    <source>
        <strain evidence="3">Marx 270</strain>
    </source>
</reference>
<dbReference type="Proteomes" id="UP000054217">
    <property type="component" value="Unassembled WGS sequence"/>
</dbReference>
<dbReference type="InParanoid" id="A0A0C3JDT8"/>
<dbReference type="AlphaFoldDB" id="A0A0C3JDT8"/>
<name>A0A0C3JDT8_PISTI</name>
<feature type="compositionally biased region" description="Basic and acidic residues" evidence="1">
    <location>
        <begin position="1"/>
        <end position="15"/>
    </location>
</feature>
<evidence type="ECO:0000313" key="3">
    <source>
        <dbReference type="Proteomes" id="UP000054217"/>
    </source>
</evidence>
<sequence length="115" mass="13366">MHEKGMPFDHHREQVETNAGSPSLQPVWNIYHIELVASRFYICTWDPSETVHGTKEAAMRVVLYYDPTELGLSLGHTCDQERADKLRAIRPSSSFLENHIDNRSKSVEYYNETRE</sequence>
<evidence type="ECO:0000256" key="1">
    <source>
        <dbReference type="SAM" id="MobiDB-lite"/>
    </source>
</evidence>
<keyword evidence="3" id="KW-1185">Reference proteome</keyword>
<organism evidence="2 3">
    <name type="scientific">Pisolithus tinctorius Marx 270</name>
    <dbReference type="NCBI Taxonomy" id="870435"/>
    <lineage>
        <taxon>Eukaryota</taxon>
        <taxon>Fungi</taxon>
        <taxon>Dikarya</taxon>
        <taxon>Basidiomycota</taxon>
        <taxon>Agaricomycotina</taxon>
        <taxon>Agaricomycetes</taxon>
        <taxon>Agaricomycetidae</taxon>
        <taxon>Boletales</taxon>
        <taxon>Sclerodermatineae</taxon>
        <taxon>Pisolithaceae</taxon>
        <taxon>Pisolithus</taxon>
    </lineage>
</organism>
<feature type="region of interest" description="Disordered" evidence="1">
    <location>
        <begin position="1"/>
        <end position="20"/>
    </location>
</feature>
<dbReference type="EMBL" id="KN831961">
    <property type="protein sequence ID" value="KIO07233.1"/>
    <property type="molecule type" value="Genomic_DNA"/>
</dbReference>
<proteinExistence type="predicted"/>
<evidence type="ECO:0000313" key="2">
    <source>
        <dbReference type="EMBL" id="KIO07233.1"/>
    </source>
</evidence>
<dbReference type="HOGENOM" id="CLU_2109987_0_0_1"/>
<accession>A0A0C3JDT8</accession>
<gene>
    <name evidence="2" type="ORF">M404DRAFT_998646</name>
</gene>